<evidence type="ECO:0000313" key="5">
    <source>
        <dbReference type="EMBL" id="SHI67686.1"/>
    </source>
</evidence>
<accession>A0A1M6D365</accession>
<dbReference type="Gene3D" id="1.10.10.10">
    <property type="entry name" value="Winged helix-like DNA-binding domain superfamily/Winged helix DNA-binding domain"/>
    <property type="match status" value="1"/>
</dbReference>
<keyword evidence="3" id="KW-0804">Transcription</keyword>
<proteinExistence type="predicted"/>
<dbReference type="EMBL" id="FQZF01000004">
    <property type="protein sequence ID" value="SHI67686.1"/>
    <property type="molecule type" value="Genomic_DNA"/>
</dbReference>
<dbReference type="NCBIfam" id="NF033788">
    <property type="entry name" value="HTH_metalloreg"/>
    <property type="match status" value="1"/>
</dbReference>
<dbReference type="Pfam" id="PF12840">
    <property type="entry name" value="HTH_20"/>
    <property type="match status" value="1"/>
</dbReference>
<dbReference type="PANTHER" id="PTHR43132">
    <property type="entry name" value="ARSENICAL RESISTANCE OPERON REPRESSOR ARSR-RELATED"/>
    <property type="match status" value="1"/>
</dbReference>
<dbReference type="InterPro" id="IPR036388">
    <property type="entry name" value="WH-like_DNA-bd_sf"/>
</dbReference>
<protein>
    <submittedName>
        <fullName evidence="5">Transcriptional regulator, ArsR family</fullName>
    </submittedName>
</protein>
<dbReference type="InterPro" id="IPR036390">
    <property type="entry name" value="WH_DNA-bd_sf"/>
</dbReference>
<evidence type="ECO:0000256" key="3">
    <source>
        <dbReference type="ARBA" id="ARBA00023163"/>
    </source>
</evidence>
<evidence type="ECO:0000256" key="2">
    <source>
        <dbReference type="ARBA" id="ARBA00023125"/>
    </source>
</evidence>
<evidence type="ECO:0000313" key="6">
    <source>
        <dbReference type="Proteomes" id="UP000184387"/>
    </source>
</evidence>
<organism evidence="5 6">
    <name type="scientific">Muricoccus roseus</name>
    <dbReference type="NCBI Taxonomy" id="198092"/>
    <lineage>
        <taxon>Bacteria</taxon>
        <taxon>Pseudomonadati</taxon>
        <taxon>Pseudomonadota</taxon>
        <taxon>Alphaproteobacteria</taxon>
        <taxon>Acetobacterales</taxon>
        <taxon>Roseomonadaceae</taxon>
        <taxon>Muricoccus</taxon>
    </lineage>
</organism>
<dbReference type="Proteomes" id="UP000184387">
    <property type="component" value="Unassembled WGS sequence"/>
</dbReference>
<sequence>MDKKAVIAALGALAQETRLDIFRLLVQAGGAGMPAGAIGESLGLASATLSFHLTQLRQAGLVTFRREGRSLIYAAEYAAMNGLVGFLTENCCGRDRGCGSGLGGLSREEGLRA</sequence>
<dbReference type="InterPro" id="IPR011991">
    <property type="entry name" value="ArsR-like_HTH"/>
</dbReference>
<keyword evidence="6" id="KW-1185">Reference proteome</keyword>
<dbReference type="PROSITE" id="PS50987">
    <property type="entry name" value="HTH_ARSR_2"/>
    <property type="match status" value="1"/>
</dbReference>
<dbReference type="OrthoDB" id="9804742at2"/>
<dbReference type="GO" id="GO:0003677">
    <property type="term" value="F:DNA binding"/>
    <property type="evidence" value="ECO:0007669"/>
    <property type="project" value="UniProtKB-KW"/>
</dbReference>
<evidence type="ECO:0000259" key="4">
    <source>
        <dbReference type="PROSITE" id="PS50987"/>
    </source>
</evidence>
<dbReference type="PANTHER" id="PTHR43132:SF2">
    <property type="entry name" value="ARSENICAL RESISTANCE OPERON REPRESSOR ARSR-RELATED"/>
    <property type="match status" value="1"/>
</dbReference>
<name>A0A1M6D365_9PROT</name>
<feature type="domain" description="HTH arsR-type" evidence="4">
    <location>
        <begin position="1"/>
        <end position="95"/>
    </location>
</feature>
<evidence type="ECO:0000256" key="1">
    <source>
        <dbReference type="ARBA" id="ARBA00023015"/>
    </source>
</evidence>
<dbReference type="SUPFAM" id="SSF46785">
    <property type="entry name" value="Winged helix' DNA-binding domain"/>
    <property type="match status" value="1"/>
</dbReference>
<dbReference type="InterPro" id="IPR051011">
    <property type="entry name" value="Metal_resp_trans_reg"/>
</dbReference>
<dbReference type="SMART" id="SM00418">
    <property type="entry name" value="HTH_ARSR"/>
    <property type="match status" value="1"/>
</dbReference>
<dbReference type="AlphaFoldDB" id="A0A1M6D365"/>
<dbReference type="STRING" id="198092.SAMN02745194_00804"/>
<dbReference type="RefSeq" id="WP_073131713.1">
    <property type="nucleotide sequence ID" value="NZ_FQZF01000004.1"/>
</dbReference>
<dbReference type="CDD" id="cd00090">
    <property type="entry name" value="HTH_ARSR"/>
    <property type="match status" value="1"/>
</dbReference>
<keyword evidence="2" id="KW-0238">DNA-binding</keyword>
<dbReference type="GO" id="GO:0003700">
    <property type="term" value="F:DNA-binding transcription factor activity"/>
    <property type="evidence" value="ECO:0007669"/>
    <property type="project" value="InterPro"/>
</dbReference>
<gene>
    <name evidence="5" type="ORF">SAMN02745194_00804</name>
</gene>
<keyword evidence="1" id="KW-0805">Transcription regulation</keyword>
<reference evidence="5 6" key="1">
    <citation type="submission" date="2016-11" db="EMBL/GenBank/DDBJ databases">
        <authorList>
            <person name="Jaros S."/>
            <person name="Januszkiewicz K."/>
            <person name="Wedrychowicz H."/>
        </authorList>
    </citation>
    <scope>NUCLEOTIDE SEQUENCE [LARGE SCALE GENOMIC DNA]</scope>
    <source>
        <strain evidence="5 6">DSM 14916</strain>
    </source>
</reference>
<dbReference type="InterPro" id="IPR001845">
    <property type="entry name" value="HTH_ArsR_DNA-bd_dom"/>
</dbReference>